<proteinExistence type="predicted"/>
<keyword evidence="3" id="KW-1185">Reference proteome</keyword>
<accession>A0ABU4AY17</accession>
<evidence type="ECO:0000313" key="3">
    <source>
        <dbReference type="Proteomes" id="UP001185899"/>
    </source>
</evidence>
<dbReference type="Proteomes" id="UP001185899">
    <property type="component" value="Unassembled WGS sequence"/>
</dbReference>
<evidence type="ECO:0000313" key="2">
    <source>
        <dbReference type="EMBL" id="MDV6231127.1"/>
    </source>
</evidence>
<evidence type="ECO:0000256" key="1">
    <source>
        <dbReference type="SAM" id="MobiDB-lite"/>
    </source>
</evidence>
<organism evidence="2 3">
    <name type="scientific">Rhodococcus cercidiphylli</name>
    <dbReference type="NCBI Taxonomy" id="489916"/>
    <lineage>
        <taxon>Bacteria</taxon>
        <taxon>Bacillati</taxon>
        <taxon>Actinomycetota</taxon>
        <taxon>Actinomycetes</taxon>
        <taxon>Mycobacteriales</taxon>
        <taxon>Nocardiaceae</taxon>
        <taxon>Rhodococcus</taxon>
    </lineage>
</organism>
<comment type="caution">
    <text evidence="2">The sequence shown here is derived from an EMBL/GenBank/DDBJ whole genome shotgun (WGS) entry which is preliminary data.</text>
</comment>
<dbReference type="EMBL" id="JAWLKE010000004">
    <property type="protein sequence ID" value="MDV6231127.1"/>
    <property type="molecule type" value="Genomic_DNA"/>
</dbReference>
<gene>
    <name evidence="2" type="ORF">R3P95_11250</name>
</gene>
<protein>
    <submittedName>
        <fullName evidence="2">Uncharacterized protein</fullName>
    </submittedName>
</protein>
<reference evidence="2 3" key="1">
    <citation type="submission" date="2023-10" db="EMBL/GenBank/DDBJ databases">
        <title>Development of a sustainable strategy for remediation of hydrocarbon-contaminated territories based on the waste exchange concept.</title>
        <authorList>
            <person name="Krivoruchko A."/>
        </authorList>
    </citation>
    <scope>NUCLEOTIDE SEQUENCE [LARGE SCALE GENOMIC DNA]</scope>
    <source>
        <strain evidence="2 3">IEGM 1322</strain>
    </source>
</reference>
<sequence length="117" mass="11901">MEIGLSPTNVDVLLPTSNPAASTTLSGMVHGSQGSAAIGAAIADVGGSAARASVVDSPHPATSTITPATPVTQHRVALTPGWTRRTSARFHGDLTPLLPTARPRSLRSKGAQSTRRA</sequence>
<feature type="region of interest" description="Disordered" evidence="1">
    <location>
        <begin position="85"/>
        <end position="117"/>
    </location>
</feature>
<name>A0ABU4AY17_9NOCA</name>